<dbReference type="AlphaFoldDB" id="A0ABD1SL65"/>
<evidence type="ECO:0000313" key="9">
    <source>
        <dbReference type="Proteomes" id="UP001604277"/>
    </source>
</evidence>
<evidence type="ECO:0000256" key="7">
    <source>
        <dbReference type="SAM" id="Phobius"/>
    </source>
</evidence>
<gene>
    <name evidence="8" type="ORF">Fot_34272</name>
</gene>
<dbReference type="PANTHER" id="PTHR19317:SF34">
    <property type="entry name" value="PRA1 FAMILY PROTEIN-RELATED"/>
    <property type="match status" value="1"/>
</dbReference>
<accession>A0ABD1SL65</accession>
<evidence type="ECO:0000256" key="1">
    <source>
        <dbReference type="ARBA" id="ARBA00002501"/>
    </source>
</evidence>
<dbReference type="InterPro" id="IPR004895">
    <property type="entry name" value="Prenylated_rab_accept_PRA1"/>
</dbReference>
<comment type="similarity">
    <text evidence="3">Belongs to the PRA1 family.</text>
</comment>
<reference evidence="9" key="1">
    <citation type="submission" date="2024-07" db="EMBL/GenBank/DDBJ databases">
        <title>Two chromosome-level genome assemblies of Korean endemic species Abeliophyllum distichum and Forsythia ovata (Oleaceae).</title>
        <authorList>
            <person name="Jang H."/>
        </authorList>
    </citation>
    <scope>NUCLEOTIDE SEQUENCE [LARGE SCALE GENOMIC DNA]</scope>
</reference>
<feature type="transmembrane region" description="Helical" evidence="7">
    <location>
        <begin position="239"/>
        <end position="272"/>
    </location>
</feature>
<keyword evidence="4 7" id="KW-0812">Transmembrane</keyword>
<keyword evidence="6 7" id="KW-0472">Membrane</keyword>
<keyword evidence="5 7" id="KW-1133">Transmembrane helix</keyword>
<dbReference type="GO" id="GO:0005783">
    <property type="term" value="C:endoplasmic reticulum"/>
    <property type="evidence" value="ECO:0007669"/>
    <property type="project" value="UniProtKB-ARBA"/>
</dbReference>
<protein>
    <submittedName>
        <fullName evidence="8">PRA1 family protein</fullName>
    </submittedName>
</protein>
<comment type="caution">
    <text evidence="8">The sequence shown here is derived from an EMBL/GenBank/DDBJ whole genome shotgun (WGS) entry which is preliminary data.</text>
</comment>
<dbReference type="Proteomes" id="UP001604277">
    <property type="component" value="Unassembled WGS sequence"/>
</dbReference>
<dbReference type="EMBL" id="JBFOLJ010000010">
    <property type="protein sequence ID" value="KAL2500424.1"/>
    <property type="molecule type" value="Genomic_DNA"/>
</dbReference>
<evidence type="ECO:0000256" key="5">
    <source>
        <dbReference type="ARBA" id="ARBA00022989"/>
    </source>
</evidence>
<dbReference type="GO" id="GO:0016192">
    <property type="term" value="P:vesicle-mediated transport"/>
    <property type="evidence" value="ECO:0007669"/>
    <property type="project" value="UniProtKB-ARBA"/>
</dbReference>
<evidence type="ECO:0000313" key="8">
    <source>
        <dbReference type="EMBL" id="KAL2500424.1"/>
    </source>
</evidence>
<evidence type="ECO:0000256" key="4">
    <source>
        <dbReference type="ARBA" id="ARBA00022692"/>
    </source>
</evidence>
<name>A0ABD1SL65_9LAMI</name>
<keyword evidence="9" id="KW-1185">Reference proteome</keyword>
<dbReference type="PANTHER" id="PTHR19317">
    <property type="entry name" value="PRENYLATED RAB ACCEPTOR 1-RELATED"/>
    <property type="match status" value="1"/>
</dbReference>
<comment type="subcellular location">
    <subcellularLocation>
        <location evidence="2">Membrane</location>
        <topology evidence="2">Multi-pass membrane protein</topology>
    </subcellularLocation>
</comment>
<dbReference type="Pfam" id="PF03208">
    <property type="entry name" value="PRA1"/>
    <property type="match status" value="1"/>
</dbReference>
<feature type="transmembrane region" description="Helical" evidence="7">
    <location>
        <begin position="202"/>
        <end position="218"/>
    </location>
</feature>
<evidence type="ECO:0000256" key="3">
    <source>
        <dbReference type="ARBA" id="ARBA00006483"/>
    </source>
</evidence>
<sequence length="322" mass="35854">MEGILRIIGYELGETWLPFSWKACVVTVGINLSLTVFVTGLEQEFIKFCWLHRFEYMMHEYPNISTVPNPFDIDPNNLDNIEKILEQIWENQCKVKNMPWWKQHGLPSDSDSPAQVPNLGGMIEGECDSSSEIAAGLDTVRVGLANRRPWPEVLDRTAFTKPESLSEATLRFRKNYNYFRINYLTVITAVLAISLVTNPFSLILLSALLAAWLFLYTFRQSSDPPLIIFGRQFSEFETLLFLIFSTVVVIFLTSVGSVLVSALMVGVAIVFLHGAFRVPEDLFLDEQESQGGVSGFLSLLTGGPASNAAAVSVAPPPVPARV</sequence>
<feature type="transmembrane region" description="Helical" evidence="7">
    <location>
        <begin position="178"/>
        <end position="196"/>
    </location>
</feature>
<dbReference type="GO" id="GO:0016020">
    <property type="term" value="C:membrane"/>
    <property type="evidence" value="ECO:0007669"/>
    <property type="project" value="UniProtKB-SubCell"/>
</dbReference>
<organism evidence="8 9">
    <name type="scientific">Forsythia ovata</name>
    <dbReference type="NCBI Taxonomy" id="205694"/>
    <lineage>
        <taxon>Eukaryota</taxon>
        <taxon>Viridiplantae</taxon>
        <taxon>Streptophyta</taxon>
        <taxon>Embryophyta</taxon>
        <taxon>Tracheophyta</taxon>
        <taxon>Spermatophyta</taxon>
        <taxon>Magnoliopsida</taxon>
        <taxon>eudicotyledons</taxon>
        <taxon>Gunneridae</taxon>
        <taxon>Pentapetalae</taxon>
        <taxon>asterids</taxon>
        <taxon>lamiids</taxon>
        <taxon>Lamiales</taxon>
        <taxon>Oleaceae</taxon>
        <taxon>Forsythieae</taxon>
        <taxon>Forsythia</taxon>
    </lineage>
</organism>
<comment type="function">
    <text evidence="1">May be involved in both secretory and endocytic intracellular trafficking in the endosomal/prevacuolar compartments.</text>
</comment>
<evidence type="ECO:0000256" key="6">
    <source>
        <dbReference type="ARBA" id="ARBA00023136"/>
    </source>
</evidence>
<evidence type="ECO:0000256" key="2">
    <source>
        <dbReference type="ARBA" id="ARBA00004141"/>
    </source>
</evidence>
<proteinExistence type="inferred from homology"/>